<dbReference type="Proteomes" id="UP000321638">
    <property type="component" value="Unassembled WGS sequence"/>
</dbReference>
<dbReference type="EMBL" id="VDUZ01000004">
    <property type="protein sequence ID" value="TXL80316.1"/>
    <property type="molecule type" value="Genomic_DNA"/>
</dbReference>
<organism evidence="1 2">
    <name type="scientific">Vineibacter terrae</name>
    <dbReference type="NCBI Taxonomy" id="2586908"/>
    <lineage>
        <taxon>Bacteria</taxon>
        <taxon>Pseudomonadati</taxon>
        <taxon>Pseudomonadota</taxon>
        <taxon>Alphaproteobacteria</taxon>
        <taxon>Hyphomicrobiales</taxon>
        <taxon>Vineibacter</taxon>
    </lineage>
</organism>
<sequence length="178" mass="19298">MLKAIAIIGGVIVVAVAGVLVYAATRPDAFEVQRSASIKAPPEKIFPYLNDFHRFAEWSPYENLDPGMKRTHTGAPSGKGAAYAWVSDAKAGIGRMEIIESTPSSQVMINLDFVKPIEAHNVVAFTLQPAGDATTVTWSMRGRSPYMFKVMSVFMDTDTLVGKDFETGLAALKTLAEK</sequence>
<reference evidence="1 2" key="1">
    <citation type="submission" date="2019-06" db="EMBL/GenBank/DDBJ databases">
        <title>New taxonomy in bacterial strain CC-CFT640, isolated from vineyard.</title>
        <authorList>
            <person name="Lin S.-Y."/>
            <person name="Tsai C.-F."/>
            <person name="Young C.-C."/>
        </authorList>
    </citation>
    <scope>NUCLEOTIDE SEQUENCE [LARGE SCALE GENOMIC DNA]</scope>
    <source>
        <strain evidence="1 2">CC-CFT640</strain>
    </source>
</reference>
<protein>
    <submittedName>
        <fullName evidence="1">SRPBCC family protein</fullName>
    </submittedName>
</protein>
<dbReference type="CDD" id="cd07818">
    <property type="entry name" value="SRPBCC_1"/>
    <property type="match status" value="1"/>
</dbReference>
<dbReference type="AlphaFoldDB" id="A0A5C8PSP3"/>
<keyword evidence="2" id="KW-1185">Reference proteome</keyword>
<dbReference type="SUPFAM" id="SSF55961">
    <property type="entry name" value="Bet v1-like"/>
    <property type="match status" value="1"/>
</dbReference>
<name>A0A5C8PSP3_9HYPH</name>
<dbReference type="Pfam" id="PF10604">
    <property type="entry name" value="Polyketide_cyc2"/>
    <property type="match status" value="1"/>
</dbReference>
<dbReference type="InterPro" id="IPR023393">
    <property type="entry name" value="START-like_dom_sf"/>
</dbReference>
<comment type="caution">
    <text evidence="1">The sequence shown here is derived from an EMBL/GenBank/DDBJ whole genome shotgun (WGS) entry which is preliminary data.</text>
</comment>
<evidence type="ECO:0000313" key="1">
    <source>
        <dbReference type="EMBL" id="TXL80316.1"/>
    </source>
</evidence>
<dbReference type="Gene3D" id="3.30.530.20">
    <property type="match status" value="1"/>
</dbReference>
<dbReference type="RefSeq" id="WP_147845731.1">
    <property type="nucleotide sequence ID" value="NZ_VDUZ01000004.1"/>
</dbReference>
<proteinExistence type="predicted"/>
<evidence type="ECO:0000313" key="2">
    <source>
        <dbReference type="Proteomes" id="UP000321638"/>
    </source>
</evidence>
<dbReference type="InterPro" id="IPR019587">
    <property type="entry name" value="Polyketide_cyclase/dehydratase"/>
</dbReference>
<gene>
    <name evidence="1" type="ORF">FHP25_04595</name>
</gene>
<dbReference type="OrthoDB" id="9807923at2"/>
<accession>A0A5C8PSP3</accession>